<dbReference type="InterPro" id="IPR053716">
    <property type="entry name" value="Flag_assembly_chemotaxis_eff"/>
</dbReference>
<evidence type="ECO:0000256" key="9">
    <source>
        <dbReference type="ARBA" id="ARBA00023136"/>
    </source>
</evidence>
<comment type="similarity">
    <text evidence="2">Belongs to the FliJ family.</text>
</comment>
<sequence>MLKKFNFRLEKNLNISYQEEQRAKENLHEKIKERDVAQEELNIVQNKLVSLEDSIRNEKILQKIMIKKDYIQVLKKLIYEKEEDLNLAQTKLEKARKILIQKSLETKTLEKLKEKEWKTYLLEANREEQKAIDEIASSKHIRENVN</sequence>
<dbReference type="RefSeq" id="WP_156203089.1">
    <property type="nucleotide sequence ID" value="NZ_CP046457.1"/>
</dbReference>
<dbReference type="GO" id="GO:0044781">
    <property type="term" value="P:bacterial-type flagellum organization"/>
    <property type="evidence" value="ECO:0007669"/>
    <property type="project" value="UniProtKB-KW"/>
</dbReference>
<dbReference type="Pfam" id="PF02050">
    <property type="entry name" value="FliJ"/>
    <property type="match status" value="1"/>
</dbReference>
<dbReference type="GO" id="GO:0006935">
    <property type="term" value="P:chemotaxis"/>
    <property type="evidence" value="ECO:0007669"/>
    <property type="project" value="UniProtKB-KW"/>
</dbReference>
<evidence type="ECO:0000313" key="13">
    <source>
        <dbReference type="Proteomes" id="UP000426444"/>
    </source>
</evidence>
<evidence type="ECO:0000313" key="12">
    <source>
        <dbReference type="EMBL" id="QGT99167.1"/>
    </source>
</evidence>
<proteinExistence type="inferred from homology"/>
<keyword evidence="8" id="KW-0653">Protein transport</keyword>
<keyword evidence="9" id="KW-0472">Membrane</keyword>
<dbReference type="AlphaFoldDB" id="A0A6I6D9P4"/>
<dbReference type="GO" id="GO:0015031">
    <property type="term" value="P:protein transport"/>
    <property type="evidence" value="ECO:0007669"/>
    <property type="project" value="UniProtKB-KW"/>
</dbReference>
<evidence type="ECO:0000256" key="3">
    <source>
        <dbReference type="ARBA" id="ARBA00020392"/>
    </source>
</evidence>
<dbReference type="InterPro" id="IPR012823">
    <property type="entry name" value="Flagell_FliJ"/>
</dbReference>
<keyword evidence="10" id="KW-1006">Bacterial flagellum protein export</keyword>
<keyword evidence="6" id="KW-0145">Chemotaxis</keyword>
<protein>
    <recommendedName>
        <fullName evidence="3">Flagellar FliJ protein</fullName>
    </recommendedName>
</protein>
<keyword evidence="7" id="KW-1005">Bacterial flagellum biogenesis</keyword>
<accession>A0A6I6D9P4</accession>
<evidence type="ECO:0000256" key="1">
    <source>
        <dbReference type="ARBA" id="ARBA00004413"/>
    </source>
</evidence>
<evidence type="ECO:0000256" key="6">
    <source>
        <dbReference type="ARBA" id="ARBA00022500"/>
    </source>
</evidence>
<keyword evidence="4" id="KW-0813">Transport</keyword>
<dbReference type="KEGG" id="salq:SYNTR_0574"/>
<evidence type="ECO:0000256" key="8">
    <source>
        <dbReference type="ARBA" id="ARBA00022927"/>
    </source>
</evidence>
<evidence type="ECO:0000256" key="5">
    <source>
        <dbReference type="ARBA" id="ARBA00022475"/>
    </source>
</evidence>
<dbReference type="Proteomes" id="UP000426444">
    <property type="component" value="Chromosome"/>
</dbReference>
<keyword evidence="5" id="KW-1003">Cell membrane</keyword>
<dbReference type="NCBIfam" id="TIGR02473">
    <property type="entry name" value="flagell_FliJ"/>
    <property type="match status" value="1"/>
</dbReference>
<name>A0A6I6D9P4_9FIRM</name>
<evidence type="ECO:0000256" key="7">
    <source>
        <dbReference type="ARBA" id="ARBA00022795"/>
    </source>
</evidence>
<keyword evidence="13" id="KW-1185">Reference proteome</keyword>
<dbReference type="GO" id="GO:0005886">
    <property type="term" value="C:plasma membrane"/>
    <property type="evidence" value="ECO:0007669"/>
    <property type="project" value="UniProtKB-SubCell"/>
</dbReference>
<feature type="coiled-coil region" evidence="11">
    <location>
        <begin position="10"/>
        <end position="54"/>
    </location>
</feature>
<dbReference type="GO" id="GO:0071973">
    <property type="term" value="P:bacterial-type flagellum-dependent cell motility"/>
    <property type="evidence" value="ECO:0007669"/>
    <property type="project" value="InterPro"/>
</dbReference>
<evidence type="ECO:0000256" key="2">
    <source>
        <dbReference type="ARBA" id="ARBA00010004"/>
    </source>
</evidence>
<reference evidence="13" key="1">
    <citation type="journal article" date="2019" name="Microbiology">
        <title>Complete Genome Sequence of an Uncultured Bacterium of the Candidate Phylum Bipolaricaulota.</title>
        <authorList>
            <person name="Kadnikov V.V."/>
            <person name="Mardanov A.V."/>
            <person name="Beletsky A.V."/>
            <person name="Frank Y.A."/>
            <person name="Karnachuk O.V."/>
            <person name="Ravin N.V."/>
        </authorList>
    </citation>
    <scope>NUCLEOTIDE SEQUENCE [LARGE SCALE GENOMIC DNA]</scope>
</reference>
<dbReference type="GO" id="GO:0009288">
    <property type="term" value="C:bacterial-type flagellum"/>
    <property type="evidence" value="ECO:0007669"/>
    <property type="project" value="InterPro"/>
</dbReference>
<keyword evidence="11" id="KW-0175">Coiled coil</keyword>
<dbReference type="Gene3D" id="1.10.287.1700">
    <property type="match status" value="1"/>
</dbReference>
<organism evidence="12 13">
    <name type="scientific">Candidatus Syntrophocurvum alkaliphilum</name>
    <dbReference type="NCBI Taxonomy" id="2293317"/>
    <lineage>
        <taxon>Bacteria</taxon>
        <taxon>Bacillati</taxon>
        <taxon>Bacillota</taxon>
        <taxon>Clostridia</taxon>
        <taxon>Eubacteriales</taxon>
        <taxon>Syntrophomonadaceae</taxon>
        <taxon>Candidatus Syntrophocurvum</taxon>
    </lineage>
</organism>
<comment type="subcellular location">
    <subcellularLocation>
        <location evidence="1">Cell membrane</location>
        <topology evidence="1">Peripheral membrane protein</topology>
        <orientation evidence="1">Cytoplasmic side</orientation>
    </subcellularLocation>
</comment>
<gene>
    <name evidence="12" type="ORF">SYNTR_0574</name>
</gene>
<evidence type="ECO:0000256" key="10">
    <source>
        <dbReference type="ARBA" id="ARBA00023225"/>
    </source>
</evidence>
<evidence type="ECO:0000256" key="4">
    <source>
        <dbReference type="ARBA" id="ARBA00022448"/>
    </source>
</evidence>
<dbReference type="EMBL" id="CP046457">
    <property type="protein sequence ID" value="QGT99167.1"/>
    <property type="molecule type" value="Genomic_DNA"/>
</dbReference>
<evidence type="ECO:0000256" key="11">
    <source>
        <dbReference type="SAM" id="Coils"/>
    </source>
</evidence>